<evidence type="ECO:0000256" key="8">
    <source>
        <dbReference type="SAM" id="Phobius"/>
    </source>
</evidence>
<feature type="transmembrane region" description="Helical" evidence="8">
    <location>
        <begin position="731"/>
        <end position="749"/>
    </location>
</feature>
<dbReference type="PANTHER" id="PTHR31064">
    <property type="entry name" value="POTASSIUM TRANSPORT PROTEIN DDB_G0292412-RELATED"/>
    <property type="match status" value="1"/>
</dbReference>
<dbReference type="Gene3D" id="3.40.50.300">
    <property type="entry name" value="P-loop containing nucleotide triphosphate hydrolases"/>
    <property type="match status" value="1"/>
</dbReference>
<feature type="compositionally biased region" description="Polar residues" evidence="7">
    <location>
        <begin position="422"/>
        <end position="431"/>
    </location>
</feature>
<dbReference type="Proteomes" id="UP001280581">
    <property type="component" value="Unassembled WGS sequence"/>
</dbReference>
<dbReference type="InterPro" id="IPR003445">
    <property type="entry name" value="Cat_transpt"/>
</dbReference>
<evidence type="ECO:0000313" key="9">
    <source>
        <dbReference type="EMBL" id="KAK3201591.1"/>
    </source>
</evidence>
<feature type="transmembrane region" description="Helical" evidence="8">
    <location>
        <begin position="336"/>
        <end position="355"/>
    </location>
</feature>
<dbReference type="InterPro" id="IPR040632">
    <property type="entry name" value="Sulfotransfer_4"/>
</dbReference>
<evidence type="ECO:0000256" key="2">
    <source>
        <dbReference type="ARBA" id="ARBA00022448"/>
    </source>
</evidence>
<dbReference type="Pfam" id="PF02386">
    <property type="entry name" value="TrkH"/>
    <property type="match status" value="1"/>
</dbReference>
<feature type="transmembrane region" description="Helical" evidence="8">
    <location>
        <begin position="967"/>
        <end position="987"/>
    </location>
</feature>
<feature type="transmembrane region" description="Helical" evidence="8">
    <location>
        <begin position="278"/>
        <end position="296"/>
    </location>
</feature>
<dbReference type="GO" id="GO:0005886">
    <property type="term" value="C:plasma membrane"/>
    <property type="evidence" value="ECO:0007669"/>
    <property type="project" value="TreeGrafter"/>
</dbReference>
<evidence type="ECO:0000256" key="1">
    <source>
        <dbReference type="ARBA" id="ARBA00004141"/>
    </source>
</evidence>
<evidence type="ECO:0000256" key="3">
    <source>
        <dbReference type="ARBA" id="ARBA00022692"/>
    </source>
</evidence>
<accession>A0AAN6RDH7</accession>
<proteinExistence type="predicted"/>
<evidence type="ECO:0000256" key="4">
    <source>
        <dbReference type="ARBA" id="ARBA00022989"/>
    </source>
</evidence>
<feature type="transmembrane region" description="Helical" evidence="8">
    <location>
        <begin position="696"/>
        <end position="719"/>
    </location>
</feature>
<keyword evidence="3 8" id="KW-0812">Transmembrane</keyword>
<keyword evidence="6 8" id="KW-0472">Membrane</keyword>
<feature type="transmembrane region" description="Helical" evidence="8">
    <location>
        <begin position="554"/>
        <end position="577"/>
    </location>
</feature>
<comment type="caution">
    <text evidence="9">The sequence shown here is derived from an EMBL/GenBank/DDBJ whole genome shotgun (WGS) entry which is preliminary data.</text>
</comment>
<keyword evidence="4 8" id="KW-1133">Transmembrane helix</keyword>
<dbReference type="GO" id="GO:0140107">
    <property type="term" value="F:high-affinity potassium ion transmembrane transporter activity"/>
    <property type="evidence" value="ECO:0007669"/>
    <property type="project" value="TreeGrafter"/>
</dbReference>
<keyword evidence="5" id="KW-0406">Ion transport</keyword>
<evidence type="ECO:0000256" key="5">
    <source>
        <dbReference type="ARBA" id="ARBA00023065"/>
    </source>
</evidence>
<dbReference type="InterPro" id="IPR027417">
    <property type="entry name" value="P-loop_NTPase"/>
</dbReference>
<feature type="transmembrane region" description="Helical" evidence="8">
    <location>
        <begin position="308"/>
        <end position="330"/>
    </location>
</feature>
<dbReference type="InterPro" id="IPR051143">
    <property type="entry name" value="TrkH_K-transport"/>
</dbReference>
<dbReference type="Pfam" id="PF17784">
    <property type="entry name" value="Sulfotransfer_4"/>
    <property type="match status" value="1"/>
</dbReference>
<gene>
    <name evidence="9" type="ORF">GRF29_185g1489388</name>
</gene>
<keyword evidence="10" id="KW-1185">Reference proteome</keyword>
<reference evidence="9 10" key="1">
    <citation type="submission" date="2021-02" db="EMBL/GenBank/DDBJ databases">
        <title>Genome assembly of Pseudopithomyces chartarum.</title>
        <authorList>
            <person name="Jauregui R."/>
            <person name="Singh J."/>
            <person name="Voisey C."/>
        </authorList>
    </citation>
    <scope>NUCLEOTIDE SEQUENCE [LARGE SCALE GENOMIC DNA]</scope>
    <source>
        <strain evidence="9 10">AGR01</strain>
    </source>
</reference>
<feature type="transmembrane region" description="Helical" evidence="8">
    <location>
        <begin position="628"/>
        <end position="652"/>
    </location>
</feature>
<feature type="region of interest" description="Disordered" evidence="7">
    <location>
        <begin position="476"/>
        <end position="505"/>
    </location>
</feature>
<dbReference type="AlphaFoldDB" id="A0AAN6RDH7"/>
<feature type="region of interest" description="Disordered" evidence="7">
    <location>
        <begin position="1"/>
        <end position="21"/>
    </location>
</feature>
<feature type="region of interest" description="Disordered" evidence="7">
    <location>
        <begin position="403"/>
        <end position="450"/>
    </location>
</feature>
<evidence type="ECO:0000256" key="7">
    <source>
        <dbReference type="SAM" id="MobiDB-lite"/>
    </source>
</evidence>
<dbReference type="GO" id="GO:1990573">
    <property type="term" value="P:potassium ion import across plasma membrane"/>
    <property type="evidence" value="ECO:0007669"/>
    <property type="project" value="TreeGrafter"/>
</dbReference>
<keyword evidence="2" id="KW-0813">Transport</keyword>
<feature type="compositionally biased region" description="Polar residues" evidence="7">
    <location>
        <begin position="484"/>
        <end position="501"/>
    </location>
</feature>
<organism evidence="9 10">
    <name type="scientific">Pseudopithomyces chartarum</name>
    <dbReference type="NCBI Taxonomy" id="1892770"/>
    <lineage>
        <taxon>Eukaryota</taxon>
        <taxon>Fungi</taxon>
        <taxon>Dikarya</taxon>
        <taxon>Ascomycota</taxon>
        <taxon>Pezizomycotina</taxon>
        <taxon>Dothideomycetes</taxon>
        <taxon>Pleosporomycetidae</taxon>
        <taxon>Pleosporales</taxon>
        <taxon>Massarineae</taxon>
        <taxon>Didymosphaeriaceae</taxon>
        <taxon>Pseudopithomyces</taxon>
    </lineage>
</organism>
<dbReference type="SUPFAM" id="SSF52540">
    <property type="entry name" value="P-loop containing nucleoside triphosphate hydrolases"/>
    <property type="match status" value="1"/>
</dbReference>
<feature type="transmembrane region" description="Helical" evidence="8">
    <location>
        <begin position="761"/>
        <end position="778"/>
    </location>
</feature>
<protein>
    <submittedName>
        <fullName evidence="9">Uncharacterized protein</fullName>
    </submittedName>
</protein>
<name>A0AAN6RDH7_9PLEO</name>
<sequence length="1025" mass="114279">MSSVLENRHVTSANSKGLTTGSRLIDGDQRVRAKPMRVLVLGLCRTGTSSIFIALEKLGYTPHHMSCLIENTSDIPYWQEAVEVTYFPDSERPAQLRSQPPYGRAEFDKLLANYDAVTDIPSALFVEQLVGAYPDAKVVLTNRPYESWVRSMEDTIWWLYGSKLARFCLSTGIGPVTLLGFTRLNAAIWKVNNGYHMRNGPKAKTGYERHSALVRSIVPKDNLLEFGPKFEWEPLFTATMDRLKERWDAFEAKHSRVRAAVERARPYVPPVNFITLHYTYFIVVTIVGTLIFWGASHPAKSVGWWDSMFMVMSALTATGLNTVNVSQLTVFQQVELVVLMMMGSQVLVSYATVAFRKHIFEKRFEDIVELEKETRKARKGNTGALVGMTGAMFGLPVMSSFGKGKMRRPSKSRGTGLKLMTSEETGASSSAREVPPRTPISEDQAPTGLSPVGLSPNARLRNSPHHIGFLDPIQERTSHDRPQSAATGHSIYNVQTHQTVSTRRRSLAGDSKFGDGFNVQSFVTEQKRSIGRNGQFFNLSSEQREYLGGVEYRALKFLSVFVLLYFILWQLFGAIALGAYMSVYEKEAAAVNNQNPWWAGVFLAISAYNNAGFTLLDAGFIPFQDSYYVLIIVTLLSLAGPAAFPVFVRFLIWSMSALLDLFSKDKEYGVWKEGFDFILRFPRRVYTSMFPSRDTWMFIATFGSFVAADWVLILVLGIGNPTMEAIPLGRRIFISLFEGFSIPSGGYAIVSPSAMYFDVQVLWLVIFYTAAYPHIITMRKTNVYEERSLGIYEGDETEVEQLHSASSSVFDVDAAIPALPSMTDAEKGPSATPIRSLGKVGRRGTAFVGRQIQRRMTAFQGVGVATGHATTTPNPLKRAATMDFGRASLHSLHAHPPTRPPSLISQQVRGQLSHDVWWIALALFLITLIETHHSIEDPRTYSVFNILFEVVSGYTTIGISIGLPDQAYSFSGGMYSGSKVIMILVMLRGRHRGLPVALDRAVRLPGKKLSEMEEEDAEIKSMVSR</sequence>
<feature type="transmembrane region" description="Helical" evidence="8">
    <location>
        <begin position="597"/>
        <end position="616"/>
    </location>
</feature>
<evidence type="ECO:0000313" key="10">
    <source>
        <dbReference type="Proteomes" id="UP001280581"/>
    </source>
</evidence>
<dbReference type="GO" id="GO:0030007">
    <property type="term" value="P:intracellular potassium ion homeostasis"/>
    <property type="evidence" value="ECO:0007669"/>
    <property type="project" value="TreeGrafter"/>
</dbReference>
<dbReference type="EMBL" id="WVTA01000016">
    <property type="protein sequence ID" value="KAK3201591.1"/>
    <property type="molecule type" value="Genomic_DNA"/>
</dbReference>
<comment type="subcellular location">
    <subcellularLocation>
        <location evidence="1">Membrane</location>
        <topology evidence="1">Multi-pass membrane protein</topology>
    </subcellularLocation>
</comment>
<evidence type="ECO:0000256" key="6">
    <source>
        <dbReference type="ARBA" id="ARBA00023136"/>
    </source>
</evidence>
<dbReference type="PANTHER" id="PTHR31064:SF37">
    <property type="entry name" value="TRANSPORTER, PUTATIVE (EUROFUNG)-RELATED"/>
    <property type="match status" value="1"/>
</dbReference>